<reference evidence="2 3" key="1">
    <citation type="submission" date="2017-02" db="EMBL/GenBank/DDBJ databases">
        <title>Genomic diversity within the haloalkaliphilic genus Thioalkalivibrio.</title>
        <authorList>
            <person name="Ahn A.-C."/>
            <person name="Meier-Kolthoff J."/>
            <person name="Overmars L."/>
            <person name="Richter M."/>
            <person name="Woyke T."/>
            <person name="Sorokin D.Y."/>
            <person name="Muyzer G."/>
        </authorList>
    </citation>
    <scope>NUCLEOTIDE SEQUENCE [LARGE SCALE GENOMIC DNA]</scope>
    <source>
        <strain evidence="2 3">ALJD</strain>
    </source>
</reference>
<evidence type="ECO:0000313" key="2">
    <source>
        <dbReference type="EMBL" id="OOG25396.1"/>
    </source>
</evidence>
<name>A0A1V3NKY2_9GAMM</name>
<dbReference type="Proteomes" id="UP000189462">
    <property type="component" value="Unassembled WGS sequence"/>
</dbReference>
<evidence type="ECO:0000259" key="1">
    <source>
        <dbReference type="Pfam" id="PF09994"/>
    </source>
</evidence>
<protein>
    <recommendedName>
        <fullName evidence="1">T6SS Phospholipase effector Tle1-like catalytic domain-containing protein</fullName>
    </recommendedName>
</protein>
<gene>
    <name evidence="2" type="ORF">B1C78_06680</name>
</gene>
<accession>A0A1V3NKY2</accession>
<dbReference type="Pfam" id="PF09994">
    <property type="entry name" value="T6SS_Tle1-like_cat"/>
    <property type="match status" value="1"/>
</dbReference>
<organism evidence="2 3">
    <name type="scientific">Thioalkalivibrio denitrificans</name>
    <dbReference type="NCBI Taxonomy" id="108003"/>
    <lineage>
        <taxon>Bacteria</taxon>
        <taxon>Pseudomonadati</taxon>
        <taxon>Pseudomonadota</taxon>
        <taxon>Gammaproteobacteria</taxon>
        <taxon>Chromatiales</taxon>
        <taxon>Ectothiorhodospiraceae</taxon>
        <taxon>Thioalkalivibrio</taxon>
    </lineage>
</organism>
<dbReference type="EMBL" id="MVBK01000038">
    <property type="protein sequence ID" value="OOG25396.1"/>
    <property type="molecule type" value="Genomic_DNA"/>
</dbReference>
<dbReference type="AlphaFoldDB" id="A0A1V3NKY2"/>
<feature type="domain" description="T6SS Phospholipase effector Tle1-like catalytic" evidence="1">
    <location>
        <begin position="2"/>
        <end position="256"/>
    </location>
</feature>
<sequence length="360" mass="40716">MKNIIICFDGTWNTPKDPGDIEKGANTNVYKLFEAVPKVHQGIRQEKHYVPGVGNRWYNRITGGAFGVGLDRLIKQGYRALVDHYEEGDRIFVIGFSRGAYSARSLVGMIRNAGLTHRSHRREIDSAYELYRTRDEGADSPGALAFRERFSRQPDIHCLGVWDTVGALGVPLRSFDWFNARRYEFHDTELSDIVHNAFHAIAVDEHRSTYEPTLWDPKQKPNQRVEQAWFSGAHADIGGGYKDARLSDITLHWMADRLGECGLGVDKNKLAPVTEANLLAPAHDSFAAFLKGAYQLVSSRFYRPLGTTTHGHETLEDAVLQRLKEKDNYRPKNPLRPHLRAPNITIGDTPRLRDLQIAVS</sequence>
<dbReference type="STRING" id="108003.B1C78_06680"/>
<proteinExistence type="predicted"/>
<dbReference type="InterPro" id="IPR018712">
    <property type="entry name" value="Tle1-like_cat"/>
</dbReference>
<keyword evidence="3" id="KW-1185">Reference proteome</keyword>
<dbReference type="PANTHER" id="PTHR33840">
    <property type="match status" value="1"/>
</dbReference>
<dbReference type="OrthoDB" id="4378831at2"/>
<evidence type="ECO:0000313" key="3">
    <source>
        <dbReference type="Proteomes" id="UP000189462"/>
    </source>
</evidence>
<dbReference type="PANTHER" id="PTHR33840:SF1">
    <property type="entry name" value="TLE1 PHOSPHOLIPASE DOMAIN-CONTAINING PROTEIN"/>
    <property type="match status" value="1"/>
</dbReference>
<comment type="caution">
    <text evidence="2">The sequence shown here is derived from an EMBL/GenBank/DDBJ whole genome shotgun (WGS) entry which is preliminary data.</text>
</comment>
<dbReference type="RefSeq" id="WP_077278371.1">
    <property type="nucleotide sequence ID" value="NZ_MVBK01000038.1"/>
</dbReference>